<dbReference type="OrthoDB" id="571052at2"/>
<feature type="chain" id="PRO_5022048046" evidence="1">
    <location>
        <begin position="29"/>
        <end position="208"/>
    </location>
</feature>
<organism evidence="3 4">
    <name type="scientific">Pseudoduganella lurida</name>
    <dbReference type="NCBI Taxonomy" id="1036180"/>
    <lineage>
        <taxon>Bacteria</taxon>
        <taxon>Pseudomonadati</taxon>
        <taxon>Pseudomonadota</taxon>
        <taxon>Betaproteobacteria</taxon>
        <taxon>Burkholderiales</taxon>
        <taxon>Oxalobacteraceae</taxon>
        <taxon>Telluria group</taxon>
        <taxon>Pseudoduganella</taxon>
    </lineage>
</organism>
<comment type="caution">
    <text evidence="3">The sequence shown here is derived from an EMBL/GenBank/DDBJ whole genome shotgun (WGS) entry which is preliminary data.</text>
</comment>
<dbReference type="NCBIfam" id="TIGR02595">
    <property type="entry name" value="PEP_CTERM"/>
    <property type="match status" value="1"/>
</dbReference>
<dbReference type="InterPro" id="IPR010895">
    <property type="entry name" value="CHRD"/>
</dbReference>
<dbReference type="Proteomes" id="UP000318431">
    <property type="component" value="Unassembled WGS sequence"/>
</dbReference>
<feature type="signal peptide" evidence="1">
    <location>
        <begin position="1"/>
        <end position="28"/>
    </location>
</feature>
<evidence type="ECO:0000313" key="4">
    <source>
        <dbReference type="Proteomes" id="UP000318431"/>
    </source>
</evidence>
<dbReference type="PROSITE" id="PS50933">
    <property type="entry name" value="CHRD"/>
    <property type="match status" value="1"/>
</dbReference>
<sequence>MNHSSLRGKLLQGVAALALCLAGLDAGAAVYTTTLSGANEAPPNASPGTGTAVVDFDIATHTLTLDVAFAGLLEGTTAAHIHCCTAIAETGTAGVATQVPTFVDFPLGVTSGSYRRVFDTSLAATWNAGFITANGGTTAGAEAALLAGLDTGRAYLNLHTSFAPAGEIRGFLEPVPEPAEVALLAVGAPLVLLAAQRRRRGGAQAAGR</sequence>
<feature type="domain" description="CHRD" evidence="2">
    <location>
        <begin position="27"/>
        <end position="177"/>
    </location>
</feature>
<keyword evidence="1" id="KW-0732">Signal</keyword>
<evidence type="ECO:0000259" key="2">
    <source>
        <dbReference type="PROSITE" id="PS50933"/>
    </source>
</evidence>
<keyword evidence="4" id="KW-1185">Reference proteome</keyword>
<name>A0A562RC41_9BURK</name>
<dbReference type="RefSeq" id="WP_145649221.1">
    <property type="nucleotide sequence ID" value="NZ_VLLB01000003.1"/>
</dbReference>
<dbReference type="InterPro" id="IPR013424">
    <property type="entry name" value="Ice-binding_C"/>
</dbReference>
<dbReference type="Pfam" id="PF07452">
    <property type="entry name" value="CHRD"/>
    <property type="match status" value="1"/>
</dbReference>
<evidence type="ECO:0000256" key="1">
    <source>
        <dbReference type="SAM" id="SignalP"/>
    </source>
</evidence>
<dbReference type="EMBL" id="VLLB01000003">
    <property type="protein sequence ID" value="TWI66622.1"/>
    <property type="molecule type" value="Genomic_DNA"/>
</dbReference>
<gene>
    <name evidence="3" type="ORF">IP91_02442</name>
</gene>
<dbReference type="SMART" id="SM00754">
    <property type="entry name" value="CHRD"/>
    <property type="match status" value="1"/>
</dbReference>
<accession>A0A562RC41</accession>
<evidence type="ECO:0000313" key="3">
    <source>
        <dbReference type="EMBL" id="TWI66622.1"/>
    </source>
</evidence>
<protein>
    <submittedName>
        <fullName evidence="3">Putative secreted protein with PEP-CTERM sorting signal</fullName>
    </submittedName>
</protein>
<dbReference type="AlphaFoldDB" id="A0A562RC41"/>
<proteinExistence type="predicted"/>
<reference evidence="3 4" key="1">
    <citation type="journal article" date="2015" name="Stand. Genomic Sci.">
        <title>Genomic Encyclopedia of Bacterial and Archaeal Type Strains, Phase III: the genomes of soil and plant-associated and newly described type strains.</title>
        <authorList>
            <person name="Whitman W.B."/>
            <person name="Woyke T."/>
            <person name="Klenk H.P."/>
            <person name="Zhou Y."/>
            <person name="Lilburn T.G."/>
            <person name="Beck B.J."/>
            <person name="De Vos P."/>
            <person name="Vandamme P."/>
            <person name="Eisen J.A."/>
            <person name="Garrity G."/>
            <person name="Hugenholtz P."/>
            <person name="Kyrpides N.C."/>
        </authorList>
    </citation>
    <scope>NUCLEOTIDE SEQUENCE [LARGE SCALE GENOMIC DNA]</scope>
    <source>
        <strain evidence="3 4">CGMCC 1.10822</strain>
    </source>
</reference>